<comment type="caution">
    <text evidence="10">The sequence shown here is derived from an EMBL/GenBank/DDBJ whole genome shotgun (WGS) entry which is preliminary data.</text>
</comment>
<name>A0A433WME1_9BACT</name>
<evidence type="ECO:0000256" key="2">
    <source>
        <dbReference type="ARBA" id="ARBA00002869"/>
    </source>
</evidence>
<dbReference type="Gene3D" id="3.40.190.10">
    <property type="entry name" value="Periplasmic binding protein-like II"/>
    <property type="match status" value="2"/>
</dbReference>
<organism evidence="10 11">
    <name type="scientific">Chitinophaga solisilvae</name>
    <dbReference type="NCBI Taxonomy" id="1233460"/>
    <lineage>
        <taxon>Bacteria</taxon>
        <taxon>Pseudomonadati</taxon>
        <taxon>Bacteroidota</taxon>
        <taxon>Chitinophagia</taxon>
        <taxon>Chitinophagales</taxon>
        <taxon>Chitinophagaceae</taxon>
        <taxon>Chitinophaga</taxon>
    </lineage>
</organism>
<dbReference type="Gene3D" id="3.30.160.40">
    <property type="entry name" value="Porphobilinogen deaminase, C-terminal domain"/>
    <property type="match status" value="1"/>
</dbReference>
<dbReference type="SUPFAM" id="SSF53850">
    <property type="entry name" value="Periplasmic binding protein-like II"/>
    <property type="match status" value="1"/>
</dbReference>
<dbReference type="InterPro" id="IPR036803">
    <property type="entry name" value="Porphobilinogen_deaminase_C_sf"/>
</dbReference>
<sequence length="307" mass="33846">MDKIIRIGTRESQLAMWQAHQVNSLLTAQGYRTELVPIKSEGDIDLVTPLYEIGVQGIFTKSLDLALLNNRIDIAVHSFKDVPTQLPRQIVHAAILERGPVKDLLVYKKDTSFLEQPGYIASIATSSVRRKAQWLRRYPQHQLHNLRGNVNTRLQKLAAESWDGAIFAVAGLERINVRPANSIDLDWMLPAPAQGAVVAVCREDDTYCLEACAAFHHKETALTTHIEREFLRTLMGGCTTPISAYAYIKDNTVHFSGELCSLDGSQFFSTSRETAAENAAGIGKAAAEEIMAQGGAEIVAQIRNATC</sequence>
<dbReference type="InterPro" id="IPR022417">
    <property type="entry name" value="Porphobilin_deaminase_N"/>
</dbReference>
<comment type="cofactor">
    <cofactor evidence="1">
        <name>dipyrromethane</name>
        <dbReference type="ChEBI" id="CHEBI:60342"/>
    </cofactor>
</comment>
<dbReference type="GO" id="GO:0006783">
    <property type="term" value="P:heme biosynthetic process"/>
    <property type="evidence" value="ECO:0007669"/>
    <property type="project" value="TreeGrafter"/>
</dbReference>
<keyword evidence="7" id="KW-0627">Porphyrin biosynthesis</keyword>
<evidence type="ECO:0000256" key="7">
    <source>
        <dbReference type="ARBA" id="ARBA00023244"/>
    </source>
</evidence>
<keyword evidence="6 10" id="KW-0808">Transferase</keyword>
<comment type="pathway">
    <text evidence="3">Porphyrin-containing compound metabolism; protoporphyrin-IX biosynthesis; coproporphyrinogen-III from 5-aminolevulinate: step 2/4.</text>
</comment>
<reference evidence="10" key="1">
    <citation type="submission" date="2020-05" db="EMBL/GenBank/DDBJ databases">
        <title>Chitinophaga laudate sp. nov., isolated from a tropical peat swamp.</title>
        <authorList>
            <person name="Goh C.B.S."/>
            <person name="Lee M.S."/>
            <person name="Parimannan S."/>
            <person name="Pasbakhsh P."/>
            <person name="Yule C.M."/>
            <person name="Rajandas H."/>
            <person name="Loke S."/>
            <person name="Croft L."/>
            <person name="Tan J.B.L."/>
        </authorList>
    </citation>
    <scope>NUCLEOTIDE SEQUENCE</scope>
    <source>
        <strain evidence="10">Mgbs1</strain>
    </source>
</reference>
<keyword evidence="11" id="KW-1185">Reference proteome</keyword>
<dbReference type="PROSITE" id="PS00533">
    <property type="entry name" value="PORPHOBILINOGEN_DEAM"/>
    <property type="match status" value="1"/>
</dbReference>
<dbReference type="OrthoDB" id="9810298at2"/>
<dbReference type="InterPro" id="IPR000860">
    <property type="entry name" value="HemC"/>
</dbReference>
<dbReference type="PANTHER" id="PTHR11557:SF0">
    <property type="entry name" value="PORPHOBILINOGEN DEAMINASE"/>
    <property type="match status" value="1"/>
</dbReference>
<dbReference type="EMBL" id="RIAR02000001">
    <property type="protein sequence ID" value="NSL90603.1"/>
    <property type="molecule type" value="Genomic_DNA"/>
</dbReference>
<evidence type="ECO:0000256" key="6">
    <source>
        <dbReference type="ARBA" id="ARBA00022679"/>
    </source>
</evidence>
<comment type="function">
    <text evidence="2">Tetrapolymerization of the monopyrrole PBG into the hydroxymethylbilane pre-uroporphyrinogen in several discrete steps.</text>
</comment>
<dbReference type="CDD" id="cd13647">
    <property type="entry name" value="PBP2_PBGD_2"/>
    <property type="match status" value="1"/>
</dbReference>
<dbReference type="GO" id="GO:0005737">
    <property type="term" value="C:cytoplasm"/>
    <property type="evidence" value="ECO:0007669"/>
    <property type="project" value="UniProtKB-UniRule"/>
</dbReference>
<dbReference type="InterPro" id="IPR022419">
    <property type="entry name" value="Porphobilin_deaminase_cofac_BS"/>
</dbReference>
<evidence type="ECO:0000256" key="3">
    <source>
        <dbReference type="ARBA" id="ARBA00004735"/>
    </source>
</evidence>
<evidence type="ECO:0000256" key="1">
    <source>
        <dbReference type="ARBA" id="ARBA00001916"/>
    </source>
</evidence>
<comment type="subunit">
    <text evidence="5">Monomer.</text>
</comment>
<evidence type="ECO:0000256" key="8">
    <source>
        <dbReference type="ARBA" id="ARBA00048169"/>
    </source>
</evidence>
<comment type="catalytic activity">
    <reaction evidence="8">
        <text>4 porphobilinogen + H2O = hydroxymethylbilane + 4 NH4(+)</text>
        <dbReference type="Rhea" id="RHEA:13185"/>
        <dbReference type="ChEBI" id="CHEBI:15377"/>
        <dbReference type="ChEBI" id="CHEBI:28938"/>
        <dbReference type="ChEBI" id="CHEBI:57845"/>
        <dbReference type="ChEBI" id="CHEBI:58126"/>
        <dbReference type="EC" id="2.5.1.61"/>
    </reaction>
</comment>
<evidence type="ECO:0000256" key="9">
    <source>
        <dbReference type="NCBIfam" id="TIGR00212"/>
    </source>
</evidence>
<comment type="similarity">
    <text evidence="4">Belongs to the HMBS family.</text>
</comment>
<evidence type="ECO:0000313" key="10">
    <source>
        <dbReference type="EMBL" id="NSL90603.1"/>
    </source>
</evidence>
<dbReference type="AlphaFoldDB" id="A0A433WME1"/>
<dbReference type="NCBIfam" id="TIGR00212">
    <property type="entry name" value="hemC"/>
    <property type="match status" value="1"/>
</dbReference>
<evidence type="ECO:0000256" key="5">
    <source>
        <dbReference type="ARBA" id="ARBA00011245"/>
    </source>
</evidence>
<dbReference type="PIRSF" id="PIRSF001438">
    <property type="entry name" value="4pyrrol_synth_OHMeBilane_synth"/>
    <property type="match status" value="1"/>
</dbReference>
<dbReference type="GO" id="GO:0004418">
    <property type="term" value="F:hydroxymethylbilane synthase activity"/>
    <property type="evidence" value="ECO:0007669"/>
    <property type="project" value="UniProtKB-UniRule"/>
</dbReference>
<dbReference type="SUPFAM" id="SSF54782">
    <property type="entry name" value="Porphobilinogen deaminase (hydroxymethylbilane synthase), C-terminal domain"/>
    <property type="match status" value="1"/>
</dbReference>
<evidence type="ECO:0000256" key="4">
    <source>
        <dbReference type="ARBA" id="ARBA00005638"/>
    </source>
</evidence>
<accession>A0A433WME1</accession>
<dbReference type="InterPro" id="IPR022418">
    <property type="entry name" value="Porphobilinogen_deaminase_C"/>
</dbReference>
<dbReference type="PANTHER" id="PTHR11557">
    <property type="entry name" value="PORPHOBILINOGEN DEAMINASE"/>
    <property type="match status" value="1"/>
</dbReference>
<evidence type="ECO:0000313" key="11">
    <source>
        <dbReference type="Proteomes" id="UP000281028"/>
    </source>
</evidence>
<dbReference type="Pfam" id="PF03900">
    <property type="entry name" value="Porphobil_deamC"/>
    <property type="match status" value="1"/>
</dbReference>
<dbReference type="Proteomes" id="UP000281028">
    <property type="component" value="Unassembled WGS sequence"/>
</dbReference>
<protein>
    <recommendedName>
        <fullName evidence="9">Hydroxymethylbilane synthase</fullName>
        <ecNumber evidence="9">2.5.1.61</ecNumber>
    </recommendedName>
</protein>
<dbReference type="PRINTS" id="PR00151">
    <property type="entry name" value="PORPHBDMNASE"/>
</dbReference>
<gene>
    <name evidence="10" type="primary">hemC</name>
    <name evidence="10" type="ORF">ECE50_027510</name>
</gene>
<dbReference type="EC" id="2.5.1.61" evidence="9"/>
<proteinExistence type="inferred from homology"/>
<dbReference type="Pfam" id="PF01379">
    <property type="entry name" value="Porphobil_deam"/>
    <property type="match status" value="1"/>
</dbReference>